<feature type="region of interest" description="Disordered" evidence="1">
    <location>
        <begin position="122"/>
        <end position="143"/>
    </location>
</feature>
<name>A0A2C5Y3Y8_9HYPO</name>
<dbReference type="Proteomes" id="UP000224854">
    <property type="component" value="Unassembled WGS sequence"/>
</dbReference>
<feature type="domain" description="LYR motif-containing protein Cup1-like N-terminal" evidence="2">
    <location>
        <begin position="17"/>
        <end position="97"/>
    </location>
</feature>
<keyword evidence="4" id="KW-1185">Reference proteome</keyword>
<sequence>MPAPLHALPVHLSVPQLYRHLLRECSYLPPACQPTITAAVQHRFDRNRVFDFRRVSHVKAGRRALRTLRSANSGDKMAMTKVISLAFGRTGFRRREIIAAFVKSEGPSNTEALQAALTKYQDSLPDSPQPQHKRKKRHHVDNWDKSKVKDMAASQKKQQRLTKSTTSWPVAAYKDLALDAEVPEKTKWDQPPCASLVKAKTDSALIAMGDKAMAPLPKGEWDLLGRLSQGAQSEDEWAIPERRLAAKPLTGQDQQVVPGSLDWIAHALKPAAVAEKNKKPSLQRRYGLSDQGPHAPQLHSSDISPRWFKRAYNRVWQMTPAMHQDAKTLKCSFKWGTPISRLVPASKIQLQFFKGVNKTNGAWLKEPRK</sequence>
<evidence type="ECO:0000313" key="4">
    <source>
        <dbReference type="Proteomes" id="UP000224854"/>
    </source>
</evidence>
<evidence type="ECO:0000259" key="2">
    <source>
        <dbReference type="Pfam" id="PF20263"/>
    </source>
</evidence>
<dbReference type="CDD" id="cd20273">
    <property type="entry name" value="Complex1_LYR_unchar"/>
    <property type="match status" value="1"/>
</dbReference>
<dbReference type="OrthoDB" id="5521299at2759"/>
<proteinExistence type="predicted"/>
<comment type="caution">
    <text evidence="3">The sequence shown here is derived from an EMBL/GenBank/DDBJ whole genome shotgun (WGS) entry which is preliminary data.</text>
</comment>
<dbReference type="InterPro" id="IPR046896">
    <property type="entry name" value="Cup1-like_N"/>
</dbReference>
<gene>
    <name evidence="3" type="ORF">CDD82_5514</name>
</gene>
<evidence type="ECO:0000256" key="1">
    <source>
        <dbReference type="SAM" id="MobiDB-lite"/>
    </source>
</evidence>
<dbReference type="AlphaFoldDB" id="A0A2C5Y3Y8"/>
<dbReference type="Pfam" id="PF20263">
    <property type="entry name" value="LYRM2-like"/>
    <property type="match status" value="1"/>
</dbReference>
<evidence type="ECO:0000313" key="3">
    <source>
        <dbReference type="EMBL" id="PHH82589.1"/>
    </source>
</evidence>
<organism evidence="3 4">
    <name type="scientific">Ophiocordyceps australis</name>
    <dbReference type="NCBI Taxonomy" id="1399860"/>
    <lineage>
        <taxon>Eukaryota</taxon>
        <taxon>Fungi</taxon>
        <taxon>Dikarya</taxon>
        <taxon>Ascomycota</taxon>
        <taxon>Pezizomycotina</taxon>
        <taxon>Sordariomycetes</taxon>
        <taxon>Hypocreomycetidae</taxon>
        <taxon>Hypocreales</taxon>
        <taxon>Ophiocordycipitaceae</taxon>
        <taxon>Ophiocordyceps</taxon>
    </lineage>
</organism>
<reference evidence="3 4" key="1">
    <citation type="submission" date="2017-06" db="EMBL/GenBank/DDBJ databases">
        <title>Ant-infecting Ophiocordyceps genomes reveal a high diversity of potential behavioral manipulation genes and a possible major role for enterotoxins.</title>
        <authorList>
            <person name="De Bekker C."/>
            <person name="Evans H.C."/>
            <person name="Brachmann A."/>
            <person name="Hughes D.P."/>
        </authorList>
    </citation>
    <scope>NUCLEOTIDE SEQUENCE [LARGE SCALE GENOMIC DNA]</scope>
    <source>
        <strain evidence="3 4">1348a</strain>
    </source>
</reference>
<feature type="region of interest" description="Disordered" evidence="1">
    <location>
        <begin position="275"/>
        <end position="300"/>
    </location>
</feature>
<dbReference type="EMBL" id="NJEU01000051">
    <property type="protein sequence ID" value="PHH82589.1"/>
    <property type="molecule type" value="Genomic_DNA"/>
</dbReference>
<protein>
    <recommendedName>
        <fullName evidence="2">LYR motif-containing protein Cup1-like N-terminal domain-containing protein</fullName>
    </recommendedName>
</protein>
<accession>A0A2C5Y3Y8</accession>